<dbReference type="SUPFAM" id="SSF89392">
    <property type="entry name" value="Prokaryotic lipoproteins and lipoprotein localization factors"/>
    <property type="match status" value="1"/>
</dbReference>
<evidence type="ECO:0000256" key="1">
    <source>
        <dbReference type="ARBA" id="ARBA00011245"/>
    </source>
</evidence>
<evidence type="ECO:0000256" key="3">
    <source>
        <dbReference type="ARBA" id="ARBA00022729"/>
    </source>
</evidence>
<protein>
    <recommendedName>
        <fullName evidence="8">Outer membrane lipoprotein carrier protein LolA</fullName>
    </recommendedName>
</protein>
<evidence type="ECO:0000313" key="6">
    <source>
        <dbReference type="EMBL" id="GAA0712716.1"/>
    </source>
</evidence>
<dbReference type="EMBL" id="BAAAEU010000006">
    <property type="protein sequence ID" value="GAA0712716.1"/>
    <property type="molecule type" value="Genomic_DNA"/>
</dbReference>
<evidence type="ECO:0008006" key="8">
    <source>
        <dbReference type="Google" id="ProtNLM"/>
    </source>
</evidence>
<dbReference type="InterPro" id="IPR004564">
    <property type="entry name" value="OM_lipoprot_carrier_LolA-like"/>
</dbReference>
<feature type="chain" id="PRO_5046845998" description="Outer membrane lipoprotein carrier protein LolA" evidence="5">
    <location>
        <begin position="34"/>
        <end position="237"/>
    </location>
</feature>
<evidence type="ECO:0000313" key="7">
    <source>
        <dbReference type="Proteomes" id="UP001501523"/>
    </source>
</evidence>
<keyword evidence="7" id="KW-1185">Reference proteome</keyword>
<dbReference type="Proteomes" id="UP001501523">
    <property type="component" value="Unassembled WGS sequence"/>
</dbReference>
<keyword evidence="4" id="KW-0653">Protein transport</keyword>
<comment type="subunit">
    <text evidence="1">Monomer.</text>
</comment>
<accession>A0ABN1IGA8</accession>
<gene>
    <name evidence="6" type="ORF">GCM10009105_15570</name>
</gene>
<evidence type="ECO:0000256" key="4">
    <source>
        <dbReference type="ARBA" id="ARBA00022927"/>
    </source>
</evidence>
<dbReference type="Pfam" id="PF19574">
    <property type="entry name" value="LolA_3"/>
    <property type="match status" value="1"/>
</dbReference>
<sequence length="237" mass="25064">MISGNSKAKAATRLLQASLLWASASGLALPCLAAPPDAATPAAAPERIDAAKLVAGLKRDTPARTAYTEVRFSGMLERPLILRGELEYLGPGKLGKRVDTPYQEQTTVADGTASVRRGTRAPRTFALSQAPELEGFLRGFTALLGGDAGALARDFELAARGSPASWQLTLKPRDSRLARRISAIQVDGTGSAARCFRTRDADGDLNVLLVDALADTKVPTRPSQPLVDALCRGFKVP</sequence>
<organism evidence="6 7">
    <name type="scientific">Dokdonella soli</name>
    <dbReference type="NCBI Taxonomy" id="529810"/>
    <lineage>
        <taxon>Bacteria</taxon>
        <taxon>Pseudomonadati</taxon>
        <taxon>Pseudomonadota</taxon>
        <taxon>Gammaproteobacteria</taxon>
        <taxon>Lysobacterales</taxon>
        <taxon>Rhodanobacteraceae</taxon>
        <taxon>Dokdonella</taxon>
    </lineage>
</organism>
<dbReference type="InterPro" id="IPR029046">
    <property type="entry name" value="LolA/LolB/LppX"/>
</dbReference>
<dbReference type="RefSeq" id="WP_343789058.1">
    <property type="nucleotide sequence ID" value="NZ_BAAAEU010000006.1"/>
</dbReference>
<evidence type="ECO:0000256" key="5">
    <source>
        <dbReference type="SAM" id="SignalP"/>
    </source>
</evidence>
<dbReference type="Gene3D" id="2.50.20.10">
    <property type="entry name" value="Lipoprotein localisation LolA/LolB/LppX"/>
    <property type="match status" value="1"/>
</dbReference>
<reference evidence="6 7" key="1">
    <citation type="journal article" date="2019" name="Int. J. Syst. Evol. Microbiol.">
        <title>The Global Catalogue of Microorganisms (GCM) 10K type strain sequencing project: providing services to taxonomists for standard genome sequencing and annotation.</title>
        <authorList>
            <consortium name="The Broad Institute Genomics Platform"/>
            <consortium name="The Broad Institute Genome Sequencing Center for Infectious Disease"/>
            <person name="Wu L."/>
            <person name="Ma J."/>
        </authorList>
    </citation>
    <scope>NUCLEOTIDE SEQUENCE [LARGE SCALE GENOMIC DNA]</scope>
    <source>
        <strain evidence="6 7">JCM 15421</strain>
    </source>
</reference>
<feature type="signal peptide" evidence="5">
    <location>
        <begin position="1"/>
        <end position="33"/>
    </location>
</feature>
<comment type="caution">
    <text evidence="6">The sequence shown here is derived from an EMBL/GenBank/DDBJ whole genome shotgun (WGS) entry which is preliminary data.</text>
</comment>
<proteinExistence type="predicted"/>
<keyword evidence="2" id="KW-0813">Transport</keyword>
<evidence type="ECO:0000256" key="2">
    <source>
        <dbReference type="ARBA" id="ARBA00022448"/>
    </source>
</evidence>
<name>A0ABN1IGA8_9GAMM</name>
<keyword evidence="3 5" id="KW-0732">Signal</keyword>